<feature type="transmembrane region" description="Helical" evidence="1">
    <location>
        <begin position="256"/>
        <end position="278"/>
    </location>
</feature>
<proteinExistence type="predicted"/>
<keyword evidence="1" id="KW-0812">Transmembrane</keyword>
<dbReference type="AlphaFoldDB" id="A0A165HYX3"/>
<keyword evidence="1" id="KW-1133">Transmembrane helix</keyword>
<name>A0A165HYX3_9GAMM</name>
<keyword evidence="1" id="KW-0472">Membrane</keyword>
<evidence type="ECO:0000313" key="3">
    <source>
        <dbReference type="Proteomes" id="UP000680020"/>
    </source>
</evidence>
<gene>
    <name evidence="2" type="ORF">J7561_01760</name>
</gene>
<evidence type="ECO:0000313" key="2">
    <source>
        <dbReference type="EMBL" id="MBS7823927.1"/>
    </source>
</evidence>
<accession>A0A165HYX3</accession>
<sequence length="487" mass="57753">MIKESLKIHGHKQFEIKQRVSFDHAKTKDIKYHVETYFFLPAALQINPQSYSAEEFRRSFKNYVRLSPATHKLKSFYKVGGVVESLKADLEAWQTETVDLSDYENALKRIALTYKRSLRLSVKGLLQGPNQKSEESTQQLLTDIEASIAAYRALQPLCAAIEEKIVSKAFEYCDEYISWVTTYYLRKLITERNMPLRRAISDVWREEILYREENYPESIATPGESNEKVLYRWSTLRRYINRYLFLDISHRKGAPFIWHTIYAMIAAVSMLFTFAIMFNWRSGRYDTLSFKVLLIMVVAYIFRDRFKDIGKKKLQKIFQRWLPDRKLLIYKQGIKKPIGICRESFRFISHSALPDDVRIMHQKTYEEILLNNEREEDVLYYKKTVHLINQPDLFEKTRFPIADITRFNVTDFLRYIDVAFEELPFLEEDETPVLGEKSYHVYMIRRIRIQGDQEGQENHATELVRIVLNVHGIKRLEVLQPLDFAKK</sequence>
<feature type="transmembrane region" description="Helical" evidence="1">
    <location>
        <begin position="284"/>
        <end position="302"/>
    </location>
</feature>
<comment type="caution">
    <text evidence="2">The sequence shown here is derived from an EMBL/GenBank/DDBJ whole genome shotgun (WGS) entry which is preliminary data.</text>
</comment>
<dbReference type="EMBL" id="JAGIBU010000001">
    <property type="protein sequence ID" value="MBS7823927.1"/>
    <property type="molecule type" value="Genomic_DNA"/>
</dbReference>
<organism evidence="2 3">
    <name type="scientific">Wohlfahrtiimonas chitiniclastica</name>
    <dbReference type="NCBI Taxonomy" id="400946"/>
    <lineage>
        <taxon>Bacteria</taxon>
        <taxon>Pseudomonadati</taxon>
        <taxon>Pseudomonadota</taxon>
        <taxon>Gammaproteobacteria</taxon>
        <taxon>Cardiobacteriales</taxon>
        <taxon>Ignatzschineriaceae</taxon>
        <taxon>Wohlfahrtiimonas</taxon>
    </lineage>
</organism>
<evidence type="ECO:0000256" key="1">
    <source>
        <dbReference type="SAM" id="Phobius"/>
    </source>
</evidence>
<dbReference type="RefSeq" id="WP_008314537.1">
    <property type="nucleotide sequence ID" value="NZ_CP115969.1"/>
</dbReference>
<dbReference type="Proteomes" id="UP000680020">
    <property type="component" value="Unassembled WGS sequence"/>
</dbReference>
<protein>
    <submittedName>
        <fullName evidence="2">Uncharacterized protein</fullName>
    </submittedName>
</protein>
<reference evidence="2" key="1">
    <citation type="submission" date="2021-03" db="EMBL/GenBank/DDBJ databases">
        <title>Identification and antibiotic profiling of Wohlfahrtiimonas chitiniclastica, an underestimated human pathogen.</title>
        <authorList>
            <person name="Kopf A."/>
            <person name="Bunk B."/>
            <person name="Coldewey S."/>
            <person name="Gunzer F."/>
            <person name="Riedel T."/>
            <person name="Schroettner P."/>
        </authorList>
    </citation>
    <scope>NUCLEOTIDE SEQUENCE</scope>
    <source>
        <strain evidence="2">DSM 100917</strain>
    </source>
</reference>